<feature type="non-terminal residue" evidence="3">
    <location>
        <position position="66"/>
    </location>
</feature>
<evidence type="ECO:0000313" key="3">
    <source>
        <dbReference type="EMBL" id="GAG38757.1"/>
    </source>
</evidence>
<sequence length="66" mass="7977">MPKLKPYGVFISHAWDYNSEYDSLVKRLNKAKYFDWRNYSVPEHDPLHAKTDKQLEKELRNQIRPA</sequence>
<proteinExistence type="predicted"/>
<gene>
    <name evidence="3" type="ORF">S01H1_71094</name>
</gene>
<dbReference type="EMBL" id="BARS01047319">
    <property type="protein sequence ID" value="GAG38757.1"/>
    <property type="molecule type" value="Genomic_DNA"/>
</dbReference>
<dbReference type="Pfam" id="PF08937">
    <property type="entry name" value="ThsB_TIR"/>
    <property type="match status" value="1"/>
</dbReference>
<comment type="caution">
    <text evidence="3">The sequence shown here is derived from an EMBL/GenBank/DDBJ whole genome shotgun (WGS) entry which is preliminary data.</text>
</comment>
<evidence type="ECO:0000259" key="2">
    <source>
        <dbReference type="Pfam" id="PF08937"/>
    </source>
</evidence>
<feature type="domain" description="Thoeris protein ThsB TIR-like" evidence="2">
    <location>
        <begin position="10"/>
        <end position="65"/>
    </location>
</feature>
<reference evidence="3" key="1">
    <citation type="journal article" date="2014" name="Front. Microbiol.">
        <title>High frequency of phylogenetically diverse reductive dehalogenase-homologous genes in deep subseafloor sedimentary metagenomes.</title>
        <authorList>
            <person name="Kawai M."/>
            <person name="Futagami T."/>
            <person name="Toyoda A."/>
            <person name="Takaki Y."/>
            <person name="Nishi S."/>
            <person name="Hori S."/>
            <person name="Arai W."/>
            <person name="Tsubouchi T."/>
            <person name="Morono Y."/>
            <person name="Uchiyama I."/>
            <person name="Ito T."/>
            <person name="Fujiyama A."/>
            <person name="Inagaki F."/>
            <person name="Takami H."/>
        </authorList>
    </citation>
    <scope>NUCLEOTIDE SEQUENCE</scope>
    <source>
        <strain evidence="3">Expedition CK06-06</strain>
    </source>
</reference>
<organism evidence="3">
    <name type="scientific">marine sediment metagenome</name>
    <dbReference type="NCBI Taxonomy" id="412755"/>
    <lineage>
        <taxon>unclassified sequences</taxon>
        <taxon>metagenomes</taxon>
        <taxon>ecological metagenomes</taxon>
    </lineage>
</organism>
<dbReference type="InterPro" id="IPR015032">
    <property type="entry name" value="ThsB__TIR-like_domain"/>
</dbReference>
<evidence type="ECO:0000256" key="1">
    <source>
        <dbReference type="SAM" id="MobiDB-lite"/>
    </source>
</evidence>
<accession>X0XTX8</accession>
<protein>
    <recommendedName>
        <fullName evidence="2">Thoeris protein ThsB TIR-like domain-containing protein</fullName>
    </recommendedName>
</protein>
<dbReference type="AlphaFoldDB" id="X0XTX8"/>
<name>X0XTX8_9ZZZZ</name>
<feature type="region of interest" description="Disordered" evidence="1">
    <location>
        <begin position="42"/>
        <end position="66"/>
    </location>
</feature>